<name>A0A0D3IBL4_EMIH1</name>
<reference evidence="2" key="2">
    <citation type="submission" date="2024-10" db="UniProtKB">
        <authorList>
            <consortium name="EnsemblProtists"/>
        </authorList>
    </citation>
    <scope>IDENTIFICATION</scope>
</reference>
<accession>A0A0D3IBL4</accession>
<dbReference type="KEGG" id="ehx:EMIHUDRAFT_453064"/>
<dbReference type="EnsemblProtists" id="EOD08649">
    <property type="protein sequence ID" value="EOD08649"/>
    <property type="gene ID" value="EMIHUDRAFT_453064"/>
</dbReference>
<dbReference type="AlphaFoldDB" id="A0A0D3IBL4"/>
<evidence type="ECO:0000256" key="1">
    <source>
        <dbReference type="SAM" id="MobiDB-lite"/>
    </source>
</evidence>
<dbReference type="GeneID" id="17254804"/>
<protein>
    <submittedName>
        <fullName evidence="2">Uncharacterized protein</fullName>
    </submittedName>
</protein>
<evidence type="ECO:0000313" key="3">
    <source>
        <dbReference type="Proteomes" id="UP000013827"/>
    </source>
</evidence>
<dbReference type="HOGENOM" id="CLU_1139783_0_0_1"/>
<dbReference type="Proteomes" id="UP000013827">
    <property type="component" value="Unassembled WGS sequence"/>
</dbReference>
<reference evidence="3" key="1">
    <citation type="journal article" date="2013" name="Nature">
        <title>Pan genome of the phytoplankton Emiliania underpins its global distribution.</title>
        <authorList>
            <person name="Read B.A."/>
            <person name="Kegel J."/>
            <person name="Klute M.J."/>
            <person name="Kuo A."/>
            <person name="Lefebvre S.C."/>
            <person name="Maumus F."/>
            <person name="Mayer C."/>
            <person name="Miller J."/>
            <person name="Monier A."/>
            <person name="Salamov A."/>
            <person name="Young J."/>
            <person name="Aguilar M."/>
            <person name="Claverie J.M."/>
            <person name="Frickenhaus S."/>
            <person name="Gonzalez K."/>
            <person name="Herman E.K."/>
            <person name="Lin Y.C."/>
            <person name="Napier J."/>
            <person name="Ogata H."/>
            <person name="Sarno A.F."/>
            <person name="Shmutz J."/>
            <person name="Schroeder D."/>
            <person name="de Vargas C."/>
            <person name="Verret F."/>
            <person name="von Dassow P."/>
            <person name="Valentin K."/>
            <person name="Van de Peer Y."/>
            <person name="Wheeler G."/>
            <person name="Dacks J.B."/>
            <person name="Delwiche C.F."/>
            <person name="Dyhrman S.T."/>
            <person name="Glockner G."/>
            <person name="John U."/>
            <person name="Richards T."/>
            <person name="Worden A.Z."/>
            <person name="Zhang X."/>
            <person name="Grigoriev I.V."/>
            <person name="Allen A.E."/>
            <person name="Bidle K."/>
            <person name="Borodovsky M."/>
            <person name="Bowler C."/>
            <person name="Brownlee C."/>
            <person name="Cock J.M."/>
            <person name="Elias M."/>
            <person name="Gladyshev V.N."/>
            <person name="Groth M."/>
            <person name="Guda C."/>
            <person name="Hadaegh A."/>
            <person name="Iglesias-Rodriguez M.D."/>
            <person name="Jenkins J."/>
            <person name="Jones B.M."/>
            <person name="Lawson T."/>
            <person name="Leese F."/>
            <person name="Lindquist E."/>
            <person name="Lobanov A."/>
            <person name="Lomsadze A."/>
            <person name="Malik S.B."/>
            <person name="Marsh M.E."/>
            <person name="Mackinder L."/>
            <person name="Mock T."/>
            <person name="Mueller-Roeber B."/>
            <person name="Pagarete A."/>
            <person name="Parker M."/>
            <person name="Probert I."/>
            <person name="Quesneville H."/>
            <person name="Raines C."/>
            <person name="Rensing S.A."/>
            <person name="Riano-Pachon D.M."/>
            <person name="Richier S."/>
            <person name="Rokitta S."/>
            <person name="Shiraiwa Y."/>
            <person name="Soanes D.M."/>
            <person name="van der Giezen M."/>
            <person name="Wahlund T.M."/>
            <person name="Williams B."/>
            <person name="Wilson W."/>
            <person name="Wolfe G."/>
            <person name="Wurch L.L."/>
        </authorList>
    </citation>
    <scope>NUCLEOTIDE SEQUENCE</scope>
</reference>
<dbReference type="PaxDb" id="2903-EOD08649"/>
<dbReference type="RefSeq" id="XP_005761078.1">
    <property type="nucleotide sequence ID" value="XM_005761021.1"/>
</dbReference>
<keyword evidence="3" id="KW-1185">Reference proteome</keyword>
<proteinExistence type="predicted"/>
<feature type="region of interest" description="Disordered" evidence="1">
    <location>
        <begin position="1"/>
        <end position="49"/>
    </location>
</feature>
<evidence type="ECO:0000313" key="2">
    <source>
        <dbReference type="EnsemblProtists" id="EOD08649"/>
    </source>
</evidence>
<organism evidence="2 3">
    <name type="scientific">Emiliania huxleyi (strain CCMP1516)</name>
    <dbReference type="NCBI Taxonomy" id="280463"/>
    <lineage>
        <taxon>Eukaryota</taxon>
        <taxon>Haptista</taxon>
        <taxon>Haptophyta</taxon>
        <taxon>Prymnesiophyceae</taxon>
        <taxon>Isochrysidales</taxon>
        <taxon>Noelaerhabdaceae</taxon>
        <taxon>Emiliania</taxon>
    </lineage>
</organism>
<sequence length="244" mass="26231">MDNLMSFSEGADPSKQRKSKSNRWSGASNSDGRRWRVRNQRYSGRAQEDGTVPKGFKFCPICGDSFHGTPNPKAKPPAVAEEWQCEGCGEVSIAGWYYCFECGRPHGAPKPPPPGECGGCGEYVPEGDLWKFCWNCGTATGEWDSGAKGRAARFETNEELGDWTCHGCREEAAALPAPLAACCGDEILPVLRCAKAGLMGTAGLVGASFAASRLLLPHPHYACASRAAARRLCRVSLSLCVPVR</sequence>